<gene>
    <name evidence="3" type="ORF">H9850_03760</name>
</gene>
<accession>A0A9D2B030</accession>
<evidence type="ECO:0000256" key="2">
    <source>
        <dbReference type="SAM" id="Phobius"/>
    </source>
</evidence>
<feature type="compositionally biased region" description="Basic and acidic residues" evidence="1">
    <location>
        <begin position="167"/>
        <end position="177"/>
    </location>
</feature>
<evidence type="ECO:0000313" key="4">
    <source>
        <dbReference type="Proteomes" id="UP000886829"/>
    </source>
</evidence>
<dbReference type="EMBL" id="DXEV01000076">
    <property type="protein sequence ID" value="HIX56572.1"/>
    <property type="molecule type" value="Genomic_DNA"/>
</dbReference>
<evidence type="ECO:0000313" key="3">
    <source>
        <dbReference type="EMBL" id="HIX56572.1"/>
    </source>
</evidence>
<keyword evidence="2" id="KW-0472">Membrane</keyword>
<dbReference type="AlphaFoldDB" id="A0A9D2B030"/>
<organism evidence="3 4">
    <name type="scientific">Candidatus Anaerobiospirillum pullistercoris</name>
    <dbReference type="NCBI Taxonomy" id="2838452"/>
    <lineage>
        <taxon>Bacteria</taxon>
        <taxon>Pseudomonadati</taxon>
        <taxon>Pseudomonadota</taxon>
        <taxon>Gammaproteobacteria</taxon>
        <taxon>Aeromonadales</taxon>
        <taxon>Succinivibrionaceae</taxon>
        <taxon>Anaerobiospirillum</taxon>
    </lineage>
</organism>
<protein>
    <recommendedName>
        <fullName evidence="5">NfeD-like C-terminal domain-containing protein</fullName>
    </recommendedName>
</protein>
<proteinExistence type="predicted"/>
<feature type="transmembrane region" description="Helical" evidence="2">
    <location>
        <begin position="52"/>
        <end position="68"/>
    </location>
</feature>
<keyword evidence="2" id="KW-1133">Transmembrane helix</keyword>
<reference evidence="3" key="1">
    <citation type="journal article" date="2021" name="PeerJ">
        <title>Extensive microbial diversity within the chicken gut microbiome revealed by metagenomics and culture.</title>
        <authorList>
            <person name="Gilroy R."/>
            <person name="Ravi A."/>
            <person name="Getino M."/>
            <person name="Pursley I."/>
            <person name="Horton D.L."/>
            <person name="Alikhan N.F."/>
            <person name="Baker D."/>
            <person name="Gharbi K."/>
            <person name="Hall N."/>
            <person name="Watson M."/>
            <person name="Adriaenssens E.M."/>
            <person name="Foster-Nyarko E."/>
            <person name="Jarju S."/>
            <person name="Secka A."/>
            <person name="Antonio M."/>
            <person name="Oren A."/>
            <person name="Chaudhuri R.R."/>
            <person name="La Ragione R."/>
            <person name="Hildebrand F."/>
            <person name="Pallen M.J."/>
        </authorList>
    </citation>
    <scope>NUCLEOTIDE SEQUENCE</scope>
    <source>
        <strain evidence="3">USASDec5-558</strain>
    </source>
</reference>
<evidence type="ECO:0008006" key="5">
    <source>
        <dbReference type="Google" id="ProtNLM"/>
    </source>
</evidence>
<dbReference type="Proteomes" id="UP000886829">
    <property type="component" value="Unassembled WGS sequence"/>
</dbReference>
<keyword evidence="2" id="KW-0812">Transmembrane</keyword>
<name>A0A9D2B030_9GAMM</name>
<reference evidence="3" key="2">
    <citation type="submission" date="2021-04" db="EMBL/GenBank/DDBJ databases">
        <authorList>
            <person name="Gilroy R."/>
        </authorList>
    </citation>
    <scope>NUCLEOTIDE SEQUENCE</scope>
    <source>
        <strain evidence="3">USASDec5-558</strain>
    </source>
</reference>
<evidence type="ECO:0000256" key="1">
    <source>
        <dbReference type="SAM" id="MobiDB-lite"/>
    </source>
</evidence>
<comment type="caution">
    <text evidence="3">The sequence shown here is derived from an EMBL/GenBank/DDBJ whole genome shotgun (WGS) entry which is preliminary data.</text>
</comment>
<sequence>MTLYYIAWFIAALVLVIVEMNLMSFYLMALALGAAAGGIAAYLELPIQEQCMAAGIVTILAACGSFYLRRKLKHHMDKNNNELDRGQRVVVKADNIREDGTALVNYRGAEWVAYKEKAVLTPGIYFIARVDGTKLALGDQLEQPENSTAQTDAPAPATEPNDTATTTEKKQDSSQQF</sequence>
<feature type="region of interest" description="Disordered" evidence="1">
    <location>
        <begin position="139"/>
        <end position="177"/>
    </location>
</feature>